<protein>
    <submittedName>
        <fullName evidence="6">Arginine transport ATP-binding protein ArtP</fullName>
        <ecNumber evidence="6">3.6.3.-</ecNumber>
    </submittedName>
</protein>
<evidence type="ECO:0000256" key="4">
    <source>
        <dbReference type="ARBA" id="ARBA00022475"/>
    </source>
</evidence>
<dbReference type="EC" id="3.6.3.-" evidence="6"/>
<dbReference type="AlphaFoldDB" id="A0A645ITS9"/>
<dbReference type="CDD" id="cd00267">
    <property type="entry name" value="ABC_ATPase"/>
    <property type="match status" value="1"/>
</dbReference>
<dbReference type="GO" id="GO:0016787">
    <property type="term" value="F:hydrolase activity"/>
    <property type="evidence" value="ECO:0007669"/>
    <property type="project" value="UniProtKB-KW"/>
</dbReference>
<evidence type="ECO:0000313" key="6">
    <source>
        <dbReference type="EMBL" id="MPN54300.1"/>
    </source>
</evidence>
<organism evidence="6">
    <name type="scientific">bioreactor metagenome</name>
    <dbReference type="NCBI Taxonomy" id="1076179"/>
    <lineage>
        <taxon>unclassified sequences</taxon>
        <taxon>metagenomes</taxon>
        <taxon>ecological metagenomes</taxon>
    </lineage>
</organism>
<dbReference type="InterPro" id="IPR027417">
    <property type="entry name" value="P-loop_NTPase"/>
</dbReference>
<gene>
    <name evidence="6" type="primary">artP_13</name>
    <name evidence="6" type="ORF">SDC9_201970</name>
</gene>
<name>A0A645ITS9_9ZZZZ</name>
<keyword evidence="5" id="KW-0472">Membrane</keyword>
<proteinExistence type="inferred from homology"/>
<evidence type="ECO:0000256" key="1">
    <source>
        <dbReference type="ARBA" id="ARBA00004202"/>
    </source>
</evidence>
<evidence type="ECO:0000256" key="5">
    <source>
        <dbReference type="ARBA" id="ARBA00023136"/>
    </source>
</evidence>
<dbReference type="Gene3D" id="3.40.50.300">
    <property type="entry name" value="P-loop containing nucleotide triphosphate hydrolases"/>
    <property type="match status" value="1"/>
</dbReference>
<reference evidence="6" key="1">
    <citation type="submission" date="2019-08" db="EMBL/GenBank/DDBJ databases">
        <authorList>
            <person name="Kucharzyk K."/>
            <person name="Murdoch R.W."/>
            <person name="Higgins S."/>
            <person name="Loffler F."/>
        </authorList>
    </citation>
    <scope>NUCLEOTIDE SEQUENCE</scope>
</reference>
<evidence type="ECO:0000256" key="2">
    <source>
        <dbReference type="ARBA" id="ARBA00005417"/>
    </source>
</evidence>
<comment type="caution">
    <text evidence="6">The sequence shown here is derived from an EMBL/GenBank/DDBJ whole genome shotgun (WGS) entry which is preliminary data.</text>
</comment>
<dbReference type="GO" id="GO:0005524">
    <property type="term" value="F:ATP binding"/>
    <property type="evidence" value="ECO:0007669"/>
    <property type="project" value="UniProtKB-KW"/>
</dbReference>
<keyword evidence="4" id="KW-1003">Cell membrane</keyword>
<dbReference type="InterPro" id="IPR050086">
    <property type="entry name" value="MetN_ABC_transporter-like"/>
</dbReference>
<keyword evidence="6" id="KW-0378">Hydrolase</keyword>
<evidence type="ECO:0000256" key="3">
    <source>
        <dbReference type="ARBA" id="ARBA00022448"/>
    </source>
</evidence>
<keyword evidence="6" id="KW-0547">Nucleotide-binding</keyword>
<sequence length="69" mass="7722">MNPEVYLLDEPSSALDKETEGIVISTLYTHVKETNKTLIMVSHSTEVADDYSDCIIKMENGSVIDMKEV</sequence>
<dbReference type="GO" id="GO:0005886">
    <property type="term" value="C:plasma membrane"/>
    <property type="evidence" value="ECO:0007669"/>
    <property type="project" value="UniProtKB-SubCell"/>
</dbReference>
<comment type="similarity">
    <text evidence="2">Belongs to the ABC transporter superfamily.</text>
</comment>
<dbReference type="PANTHER" id="PTHR43166:SF9">
    <property type="entry name" value="GLUTAMATE_ASPARTATE IMPORT ATP-BINDING PROTEIN GLTL"/>
    <property type="match status" value="1"/>
</dbReference>
<dbReference type="SUPFAM" id="SSF52540">
    <property type="entry name" value="P-loop containing nucleoside triphosphate hydrolases"/>
    <property type="match status" value="1"/>
</dbReference>
<dbReference type="PANTHER" id="PTHR43166">
    <property type="entry name" value="AMINO ACID IMPORT ATP-BINDING PROTEIN"/>
    <property type="match status" value="1"/>
</dbReference>
<accession>A0A645ITS9</accession>
<dbReference type="EMBL" id="VSSQ01122399">
    <property type="protein sequence ID" value="MPN54300.1"/>
    <property type="molecule type" value="Genomic_DNA"/>
</dbReference>
<keyword evidence="3" id="KW-0813">Transport</keyword>
<keyword evidence="6" id="KW-0067">ATP-binding</keyword>
<comment type="subcellular location">
    <subcellularLocation>
        <location evidence="1">Cell membrane</location>
        <topology evidence="1">Peripheral membrane protein</topology>
    </subcellularLocation>
</comment>